<feature type="domain" description="Transposase Helix-turn-helix" evidence="4">
    <location>
        <begin position="8"/>
        <end position="51"/>
    </location>
</feature>
<name>A0AAN7SJ66_9COLE</name>
<evidence type="ECO:0008006" key="7">
    <source>
        <dbReference type="Google" id="ProtNLM"/>
    </source>
</evidence>
<evidence type="ECO:0000256" key="2">
    <source>
        <dbReference type="ARBA" id="ARBA00022723"/>
    </source>
</evidence>
<protein>
    <recommendedName>
        <fullName evidence="7">DDE Tnp4 domain-containing protein</fullName>
    </recommendedName>
</protein>
<dbReference type="AlphaFoldDB" id="A0AAN7SJ66"/>
<accession>A0AAN7SJ66</accession>
<comment type="cofactor">
    <cofactor evidence="1">
        <name>a divalent metal cation</name>
        <dbReference type="ChEBI" id="CHEBI:60240"/>
    </cofactor>
</comment>
<evidence type="ECO:0000259" key="4">
    <source>
        <dbReference type="Pfam" id="PF13613"/>
    </source>
</evidence>
<evidence type="ECO:0000313" key="6">
    <source>
        <dbReference type="Proteomes" id="UP001353858"/>
    </source>
</evidence>
<evidence type="ECO:0000313" key="5">
    <source>
        <dbReference type="EMBL" id="KAK4882479.1"/>
    </source>
</evidence>
<keyword evidence="2" id="KW-0479">Metal-binding</keyword>
<dbReference type="InterPro" id="IPR027805">
    <property type="entry name" value="Transposase_HTH_dom"/>
</dbReference>
<feature type="domain" description="DDE Tnp4" evidence="3">
    <location>
        <begin position="87"/>
        <end position="210"/>
    </location>
</feature>
<sequence length="225" mass="25667">MVCSSNTRLYSRNKVVLTLMKLKLNVSLNSLGVLFRVSSKAARSYFYDTLQQLSAILKPLIRFPPKEEILSNIPLCFDKYRSTRLILDCTEINIEKSNCLKCRINSYSYYKKNNTIKYLIGYGGRVSDKAIFNAEHVIDKVDPGDGIMVDKAFLRKSKQFSKEDAIKTTSIARARVHVEQAIQRIKTFKVCKGTVLWTLLPYMDDIIVGLTNLGQPILADNKFHT</sequence>
<dbReference type="EMBL" id="JARPUR010000002">
    <property type="protein sequence ID" value="KAK4882479.1"/>
    <property type="molecule type" value="Genomic_DNA"/>
</dbReference>
<dbReference type="PANTHER" id="PTHR23080">
    <property type="entry name" value="THAP DOMAIN PROTEIN"/>
    <property type="match status" value="1"/>
</dbReference>
<gene>
    <name evidence="5" type="ORF">RN001_005798</name>
</gene>
<dbReference type="InterPro" id="IPR027806">
    <property type="entry name" value="HARBI1_dom"/>
</dbReference>
<dbReference type="Pfam" id="PF13613">
    <property type="entry name" value="HTH_Tnp_4"/>
    <property type="match status" value="1"/>
</dbReference>
<organism evidence="5 6">
    <name type="scientific">Aquatica leii</name>
    <dbReference type="NCBI Taxonomy" id="1421715"/>
    <lineage>
        <taxon>Eukaryota</taxon>
        <taxon>Metazoa</taxon>
        <taxon>Ecdysozoa</taxon>
        <taxon>Arthropoda</taxon>
        <taxon>Hexapoda</taxon>
        <taxon>Insecta</taxon>
        <taxon>Pterygota</taxon>
        <taxon>Neoptera</taxon>
        <taxon>Endopterygota</taxon>
        <taxon>Coleoptera</taxon>
        <taxon>Polyphaga</taxon>
        <taxon>Elateriformia</taxon>
        <taxon>Elateroidea</taxon>
        <taxon>Lampyridae</taxon>
        <taxon>Luciolinae</taxon>
        <taxon>Aquatica</taxon>
    </lineage>
</organism>
<evidence type="ECO:0000256" key="1">
    <source>
        <dbReference type="ARBA" id="ARBA00001968"/>
    </source>
</evidence>
<comment type="caution">
    <text evidence="5">The sequence shown here is derived from an EMBL/GenBank/DDBJ whole genome shotgun (WGS) entry which is preliminary data.</text>
</comment>
<dbReference type="GO" id="GO:0046872">
    <property type="term" value="F:metal ion binding"/>
    <property type="evidence" value="ECO:0007669"/>
    <property type="project" value="UniProtKB-KW"/>
</dbReference>
<reference evidence="6" key="1">
    <citation type="submission" date="2023-01" db="EMBL/GenBank/DDBJ databases">
        <title>Key to firefly adult light organ development and bioluminescence: homeobox transcription factors regulate luciferase expression and transportation to peroxisome.</title>
        <authorList>
            <person name="Fu X."/>
        </authorList>
    </citation>
    <scope>NUCLEOTIDE SEQUENCE [LARGE SCALE GENOMIC DNA]</scope>
</reference>
<dbReference type="PANTHER" id="PTHR23080:SF141">
    <property type="entry name" value="TRANSPOSASE HELIX-TURN-HELIX DOMAIN-CONTAINING PROTEIN"/>
    <property type="match status" value="1"/>
</dbReference>
<keyword evidence="6" id="KW-1185">Reference proteome</keyword>
<evidence type="ECO:0000259" key="3">
    <source>
        <dbReference type="Pfam" id="PF13359"/>
    </source>
</evidence>
<dbReference type="Proteomes" id="UP001353858">
    <property type="component" value="Unassembled WGS sequence"/>
</dbReference>
<dbReference type="Pfam" id="PF13359">
    <property type="entry name" value="DDE_Tnp_4"/>
    <property type="match status" value="1"/>
</dbReference>
<proteinExistence type="predicted"/>